<dbReference type="Proteomes" id="UP000224877">
    <property type="component" value="Segment"/>
</dbReference>
<evidence type="ECO:0000313" key="1">
    <source>
        <dbReference type="EMBL" id="BAV39396.1"/>
    </source>
</evidence>
<evidence type="ECO:0000313" key="2">
    <source>
        <dbReference type="Proteomes" id="UP000224877"/>
    </source>
</evidence>
<proteinExistence type="predicted"/>
<organism evidence="1 2">
    <name type="scientific">Tenacibaculum phage pT24</name>
    <dbReference type="NCBI Taxonomy" id="1880590"/>
    <lineage>
        <taxon>Viruses</taxon>
        <taxon>Duplodnaviria</taxon>
        <taxon>Heunggongvirae</taxon>
        <taxon>Uroviricota</taxon>
        <taxon>Caudoviricetes</taxon>
        <taxon>Kungbxnavirus</taxon>
        <taxon>Kungbxnavirus pT24</taxon>
    </lineage>
</organism>
<reference evidence="1 2" key="1">
    <citation type="submission" date="2016-07" db="EMBL/GenBank/DDBJ databases">
        <title>Characterization of three bacteriophages infecting bacteria isolated from shrimp culture pond water.</title>
        <authorList>
            <person name="Khoa H.V."/>
        </authorList>
    </citation>
    <scope>NUCLEOTIDE SEQUENCE [LARGE SCALE GENOMIC DNA]</scope>
</reference>
<protein>
    <submittedName>
        <fullName evidence="1">Uncharacterized protein</fullName>
    </submittedName>
</protein>
<gene>
    <name evidence="1" type="ORF">BPT24_279</name>
</gene>
<dbReference type="EMBL" id="LC168164">
    <property type="protein sequence ID" value="BAV39396.1"/>
    <property type="molecule type" value="Genomic_DNA"/>
</dbReference>
<keyword evidence="2" id="KW-1185">Reference proteome</keyword>
<sequence length="68" mass="7597">MQNLVGQTIVANVTSSSSFYKKVEGVVIEDKGDRLEIQATRVISNWSSEWKNHPTSCAMSVLRTNLIK</sequence>
<name>A0A1B4XX65_9CAUD</name>
<accession>A0A1B4XX65</accession>